<dbReference type="GO" id="GO:0033281">
    <property type="term" value="C:TAT protein transport complex"/>
    <property type="evidence" value="ECO:0007669"/>
    <property type="project" value="UniProtKB-UniRule"/>
</dbReference>
<comment type="subunit">
    <text evidence="5">Forms a complex with TatA.</text>
</comment>
<reference evidence="6" key="2">
    <citation type="journal article" date="2021" name="PeerJ">
        <title>Extensive microbial diversity within the chicken gut microbiome revealed by metagenomics and culture.</title>
        <authorList>
            <person name="Gilroy R."/>
            <person name="Ravi A."/>
            <person name="Getino M."/>
            <person name="Pursley I."/>
            <person name="Horton D.L."/>
            <person name="Alikhan N.F."/>
            <person name="Baker D."/>
            <person name="Gharbi K."/>
            <person name="Hall N."/>
            <person name="Watson M."/>
            <person name="Adriaenssens E.M."/>
            <person name="Foster-Nyarko E."/>
            <person name="Jarju S."/>
            <person name="Secka A."/>
            <person name="Antonio M."/>
            <person name="Oren A."/>
            <person name="Chaudhuri R.R."/>
            <person name="La Ragione R."/>
            <person name="Hildebrand F."/>
            <person name="Pallen M.J."/>
        </authorList>
    </citation>
    <scope>NUCLEOTIDE SEQUENCE</scope>
    <source>
        <strain evidence="6">2889</strain>
    </source>
</reference>
<organism evidence="6 7">
    <name type="scientific">Candidatus Pullibacteroides excrementavium</name>
    <dbReference type="NCBI Taxonomy" id="2840905"/>
    <lineage>
        <taxon>Bacteria</taxon>
        <taxon>Pseudomonadati</taxon>
        <taxon>Bacteroidota</taxon>
        <taxon>Bacteroidia</taxon>
        <taxon>Bacteroidales</taxon>
        <taxon>Candidatus Pullibacteroides</taxon>
    </lineage>
</organism>
<feature type="transmembrane region" description="Helical" evidence="5">
    <location>
        <begin position="171"/>
        <end position="194"/>
    </location>
</feature>
<keyword evidence="2 5" id="KW-0812">Transmembrane</keyword>
<name>A0A9D9DW30_9BACT</name>
<evidence type="ECO:0000313" key="6">
    <source>
        <dbReference type="EMBL" id="MBO8433195.1"/>
    </source>
</evidence>
<dbReference type="AlphaFoldDB" id="A0A9D9DW30"/>
<dbReference type="NCBIfam" id="TIGR00945">
    <property type="entry name" value="tatC"/>
    <property type="match status" value="1"/>
</dbReference>
<dbReference type="PRINTS" id="PR01840">
    <property type="entry name" value="TATCFAMILY"/>
</dbReference>
<keyword evidence="3 5" id="KW-1133">Transmembrane helix</keyword>
<evidence type="ECO:0000256" key="1">
    <source>
        <dbReference type="ARBA" id="ARBA00004141"/>
    </source>
</evidence>
<protein>
    <recommendedName>
        <fullName evidence="5">Sec-independent protein translocase protein TatC</fullName>
    </recommendedName>
</protein>
<feature type="transmembrane region" description="Helical" evidence="5">
    <location>
        <begin position="127"/>
        <end position="151"/>
    </location>
</feature>
<keyword evidence="5" id="KW-0813">Transport</keyword>
<dbReference type="PANTHER" id="PTHR30371:SF0">
    <property type="entry name" value="SEC-INDEPENDENT PROTEIN TRANSLOCASE PROTEIN TATC, CHLOROPLASTIC-RELATED"/>
    <property type="match status" value="1"/>
</dbReference>
<reference evidence="6" key="1">
    <citation type="submission" date="2020-10" db="EMBL/GenBank/DDBJ databases">
        <authorList>
            <person name="Gilroy R."/>
        </authorList>
    </citation>
    <scope>NUCLEOTIDE SEQUENCE</scope>
    <source>
        <strain evidence="6">2889</strain>
    </source>
</reference>
<evidence type="ECO:0000256" key="5">
    <source>
        <dbReference type="HAMAP-Rule" id="MF_00902"/>
    </source>
</evidence>
<dbReference type="GO" id="GO:0043953">
    <property type="term" value="P:protein transport by the Tat complex"/>
    <property type="evidence" value="ECO:0007669"/>
    <property type="project" value="UniProtKB-UniRule"/>
</dbReference>
<dbReference type="EMBL" id="JADIMZ010000115">
    <property type="protein sequence ID" value="MBO8433195.1"/>
    <property type="molecule type" value="Genomic_DNA"/>
</dbReference>
<feature type="transmembrane region" description="Helical" evidence="5">
    <location>
        <begin position="14"/>
        <end position="41"/>
    </location>
</feature>
<evidence type="ECO:0000313" key="7">
    <source>
        <dbReference type="Proteomes" id="UP000823612"/>
    </source>
</evidence>
<dbReference type="HAMAP" id="MF_00902">
    <property type="entry name" value="TatC"/>
    <property type="match status" value="1"/>
</dbReference>
<comment type="function">
    <text evidence="5">Part of the twin-arginine translocation (Tat) system that transports large folded proteins containing a characteristic twin-arginine motif in their signal peptide across membranes.</text>
</comment>
<keyword evidence="5" id="KW-0811">Translocation</keyword>
<feature type="transmembrane region" description="Helical" evidence="5">
    <location>
        <begin position="229"/>
        <end position="249"/>
    </location>
</feature>
<feature type="transmembrane region" description="Helical" evidence="5">
    <location>
        <begin position="82"/>
        <end position="106"/>
    </location>
</feature>
<sequence length="254" mass="28941">MSFWDHLDVLRSSLVRIVVVSLGFGIVAFCFKKVLFSIVLAPGRDSFATYRLFDWINGLGDLHPMPSSFNVELINTGLAEQFMIHVKTAFAFGFFCAAPYVLYLIFKFVSPALYANERRYAVKAVSAGYLMFLAGVLLSYFLIFPLTFRFLGTYQVDESVENLISLQSYMGTFWMLNLMMGFVFEIPILCWLLGKMGILSASFLKKYRKYAIVIVLALAAVITPTSDAFTMLLVAFPIWCLYETGIWILKRQER</sequence>
<dbReference type="Proteomes" id="UP000823612">
    <property type="component" value="Unassembled WGS sequence"/>
</dbReference>
<keyword evidence="4 5" id="KW-0472">Membrane</keyword>
<feature type="transmembrane region" description="Helical" evidence="5">
    <location>
        <begin position="206"/>
        <end position="223"/>
    </location>
</feature>
<evidence type="ECO:0000256" key="2">
    <source>
        <dbReference type="ARBA" id="ARBA00022692"/>
    </source>
</evidence>
<comment type="similarity">
    <text evidence="5">Belongs to the TatC family.</text>
</comment>
<comment type="caution">
    <text evidence="6">The sequence shown here is derived from an EMBL/GenBank/DDBJ whole genome shotgun (WGS) entry which is preliminary data.</text>
</comment>
<keyword evidence="5" id="KW-0653">Protein transport</keyword>
<evidence type="ECO:0000256" key="4">
    <source>
        <dbReference type="ARBA" id="ARBA00023136"/>
    </source>
</evidence>
<evidence type="ECO:0000256" key="3">
    <source>
        <dbReference type="ARBA" id="ARBA00022989"/>
    </source>
</evidence>
<keyword evidence="5" id="KW-1003">Cell membrane</keyword>
<dbReference type="GO" id="GO:0009977">
    <property type="term" value="F:proton motive force dependent protein transmembrane transporter activity"/>
    <property type="evidence" value="ECO:0007669"/>
    <property type="project" value="TreeGrafter"/>
</dbReference>
<comment type="subcellular location">
    <subcellularLocation>
        <location evidence="5">Cell membrane</location>
        <topology evidence="5">Multi-pass membrane protein</topology>
    </subcellularLocation>
    <subcellularLocation>
        <location evidence="1">Membrane</location>
        <topology evidence="1">Multi-pass membrane protein</topology>
    </subcellularLocation>
</comment>
<dbReference type="Pfam" id="PF00902">
    <property type="entry name" value="TatC"/>
    <property type="match status" value="1"/>
</dbReference>
<dbReference type="GO" id="GO:0065002">
    <property type="term" value="P:intracellular protein transmembrane transport"/>
    <property type="evidence" value="ECO:0007669"/>
    <property type="project" value="TreeGrafter"/>
</dbReference>
<gene>
    <name evidence="5 6" type="primary">tatC</name>
    <name evidence="6" type="ORF">IAB08_07900</name>
</gene>
<dbReference type="PANTHER" id="PTHR30371">
    <property type="entry name" value="SEC-INDEPENDENT PROTEIN TRANSLOCASE PROTEIN TATC"/>
    <property type="match status" value="1"/>
</dbReference>
<accession>A0A9D9DW30</accession>
<dbReference type="InterPro" id="IPR002033">
    <property type="entry name" value="TatC"/>
</dbReference>
<proteinExistence type="inferred from homology"/>